<dbReference type="PANTHER" id="PTHR32247">
    <property type="entry name" value="DIABLO HOMOLOG, MITOCHONDRIAL"/>
    <property type="match status" value="1"/>
</dbReference>
<evidence type="ECO:0000256" key="4">
    <source>
        <dbReference type="ARBA" id="ARBA00023128"/>
    </source>
</evidence>
<dbReference type="EMBL" id="VCEA01001808">
    <property type="protein sequence ID" value="KAB0339390.1"/>
    <property type="molecule type" value="Genomic_DNA"/>
</dbReference>
<dbReference type="Gene3D" id="1.20.58.70">
    <property type="match status" value="1"/>
</dbReference>
<dbReference type="EMBL" id="VCEA01001790">
    <property type="protein sequence ID" value="KAB0339408.1"/>
    <property type="molecule type" value="Genomic_DNA"/>
</dbReference>
<evidence type="ECO:0000313" key="9">
    <source>
        <dbReference type="EMBL" id="KAB0339393.1"/>
    </source>
</evidence>
<sequence length="197" mass="21787">MWYILGFPGGSVVDNLLANSGHVGLFPGLGRSHMSRSSSACAMYLQGLGLVKCQTPTSTEPGGLQSMGLQRVRNGNPLQYSCLENPMDKEAWEATVMELQRLVKNPPAIGETWILCLSWEDPLEKGMATHSSADQASITARSHIQLVKSQVQEVRQLSQKAETKLAEAQTEELRQKTQEDGNERAEPEEQEAYLRED</sequence>
<keyword evidence="2" id="KW-0053">Apoptosis</keyword>
<dbReference type="EMBL" id="VCEA01001791">
    <property type="protein sequence ID" value="KAB0339405.1"/>
    <property type="molecule type" value="Genomic_DNA"/>
</dbReference>
<dbReference type="GO" id="GO:0051402">
    <property type="term" value="P:neuron apoptotic process"/>
    <property type="evidence" value="ECO:0007669"/>
    <property type="project" value="TreeGrafter"/>
</dbReference>
<keyword evidence="3" id="KW-0809">Transit peptide</keyword>
<dbReference type="InterPro" id="IPR015142">
    <property type="entry name" value="Smac_DIABLO"/>
</dbReference>
<evidence type="ECO:0000313" key="12">
    <source>
        <dbReference type="Proteomes" id="UP000326458"/>
    </source>
</evidence>
<evidence type="ECO:0000256" key="2">
    <source>
        <dbReference type="ARBA" id="ARBA00022703"/>
    </source>
</evidence>
<evidence type="ECO:0000256" key="1">
    <source>
        <dbReference type="ARBA" id="ARBA00004173"/>
    </source>
</evidence>
<dbReference type="AlphaFoldDB" id="A0A5N3URK5"/>
<keyword evidence="12" id="KW-1185">Reference proteome</keyword>
<proteinExistence type="inferred from homology"/>
<dbReference type="GO" id="GO:0005739">
    <property type="term" value="C:mitochondrion"/>
    <property type="evidence" value="ECO:0007669"/>
    <property type="project" value="UniProtKB-SubCell"/>
</dbReference>
<dbReference type="GO" id="GO:0008631">
    <property type="term" value="P:intrinsic apoptotic signaling pathway in response to oxidative stress"/>
    <property type="evidence" value="ECO:0007669"/>
    <property type="project" value="TreeGrafter"/>
</dbReference>
<evidence type="ECO:0000256" key="3">
    <source>
        <dbReference type="ARBA" id="ARBA00022946"/>
    </source>
</evidence>
<dbReference type="Proteomes" id="UP000326458">
    <property type="component" value="Unassembled WGS sequence"/>
</dbReference>
<dbReference type="Pfam" id="PF09057">
    <property type="entry name" value="Smac_DIABLO"/>
    <property type="match status" value="1"/>
</dbReference>
<keyword evidence="4" id="KW-0496">Mitochondrion</keyword>
<comment type="subcellular location">
    <subcellularLocation>
        <location evidence="1">Mitochondrion</location>
    </subcellularLocation>
</comment>
<comment type="caution">
    <text evidence="8">The sequence shown here is derived from an EMBL/GenBank/DDBJ whole genome shotgun (WGS) entry which is preliminary data.</text>
</comment>
<feature type="region of interest" description="Disordered" evidence="7">
    <location>
        <begin position="159"/>
        <end position="197"/>
    </location>
</feature>
<evidence type="ECO:0000313" key="11">
    <source>
        <dbReference type="EMBL" id="KAB0339408.1"/>
    </source>
</evidence>
<name>A0A5N3URK5_MUNMU</name>
<evidence type="ECO:0000256" key="7">
    <source>
        <dbReference type="SAM" id="MobiDB-lite"/>
    </source>
</evidence>
<feature type="compositionally biased region" description="Basic and acidic residues" evidence="7">
    <location>
        <begin position="161"/>
        <end position="197"/>
    </location>
</feature>
<comment type="similarity">
    <text evidence="6">Belongs to the Smac/DIABLO protein family.</text>
</comment>
<dbReference type="EMBL" id="VCEA01001807">
    <property type="protein sequence ID" value="KAB0339393.1"/>
    <property type="molecule type" value="Genomic_DNA"/>
</dbReference>
<evidence type="ECO:0000313" key="8">
    <source>
        <dbReference type="EMBL" id="KAB0339390.1"/>
    </source>
</evidence>
<dbReference type="InterPro" id="IPR009062">
    <property type="entry name" value="Smac/DIABLO-like_sf"/>
</dbReference>
<gene>
    <name evidence="11" type="ORF">FD754_023924</name>
    <name evidence="10" type="ORF">FD754_023926</name>
    <name evidence="9" type="ORF">FD754_023939</name>
    <name evidence="8" type="ORF">FD754_023940</name>
</gene>
<evidence type="ECO:0000256" key="6">
    <source>
        <dbReference type="ARBA" id="ARBA00046319"/>
    </source>
</evidence>
<accession>A0A5N3URK5</accession>
<dbReference type="PANTHER" id="PTHR32247:SF3">
    <property type="entry name" value="DIABLO IAP-BINDING MITOCHONDRIAL PROTEIN"/>
    <property type="match status" value="1"/>
</dbReference>
<protein>
    <recommendedName>
        <fullName evidence="5">Direct IAP-binding protein with low pI</fullName>
    </recommendedName>
</protein>
<reference evidence="8 12" key="1">
    <citation type="submission" date="2019-06" db="EMBL/GenBank/DDBJ databases">
        <title>Discovery of a novel chromosome fission-fusion reversal in muntjac.</title>
        <authorList>
            <person name="Mudd A.B."/>
            <person name="Bredeson J.V."/>
            <person name="Baum R."/>
            <person name="Hockemeyer D."/>
            <person name="Rokhsar D.S."/>
        </authorList>
    </citation>
    <scope>NUCLEOTIDE SEQUENCE [LARGE SCALE GENOMIC DNA]</scope>
    <source>
        <strain evidence="8">UTSW_UCB_Mm</strain>
        <tissue evidence="8">Fibroblast cell line</tissue>
    </source>
</reference>
<dbReference type="SUPFAM" id="SSF46984">
    <property type="entry name" value="Smac/diablo"/>
    <property type="match status" value="1"/>
</dbReference>
<organism evidence="8 12">
    <name type="scientific">Muntiacus muntjak</name>
    <name type="common">Barking deer</name>
    <name type="synonym">Indian muntjac</name>
    <dbReference type="NCBI Taxonomy" id="9888"/>
    <lineage>
        <taxon>Eukaryota</taxon>
        <taxon>Metazoa</taxon>
        <taxon>Chordata</taxon>
        <taxon>Craniata</taxon>
        <taxon>Vertebrata</taxon>
        <taxon>Euteleostomi</taxon>
        <taxon>Mammalia</taxon>
        <taxon>Eutheria</taxon>
        <taxon>Laurasiatheria</taxon>
        <taxon>Artiodactyla</taxon>
        <taxon>Ruminantia</taxon>
        <taxon>Pecora</taxon>
        <taxon>Cervidae</taxon>
        <taxon>Muntiacinae</taxon>
        <taxon>Muntiacus</taxon>
    </lineage>
</organism>
<evidence type="ECO:0000313" key="10">
    <source>
        <dbReference type="EMBL" id="KAB0339405.1"/>
    </source>
</evidence>
<evidence type="ECO:0000256" key="5">
    <source>
        <dbReference type="ARBA" id="ARBA00033049"/>
    </source>
</evidence>